<accession>A0A5E4ZNG3</accession>
<evidence type="ECO:0000256" key="1">
    <source>
        <dbReference type="SAM" id="MobiDB-lite"/>
    </source>
</evidence>
<evidence type="ECO:0000313" key="2">
    <source>
        <dbReference type="EMBL" id="VVE61783.1"/>
    </source>
</evidence>
<dbReference type="RefSeq" id="WP_150623037.1">
    <property type="nucleotide sequence ID" value="NZ_CABPSQ010000001.1"/>
</dbReference>
<reference evidence="2 3" key="1">
    <citation type="submission" date="2019-08" db="EMBL/GenBank/DDBJ databases">
        <authorList>
            <person name="Peeters C."/>
        </authorList>
    </citation>
    <scope>NUCLEOTIDE SEQUENCE [LARGE SCALE GENOMIC DNA]</scope>
    <source>
        <strain evidence="2 3">LMG 31118</strain>
    </source>
</reference>
<dbReference type="AlphaFoldDB" id="A0A5E4ZNG3"/>
<gene>
    <name evidence="2" type="ORF">PCA31118_00759</name>
</gene>
<evidence type="ECO:0000313" key="3">
    <source>
        <dbReference type="Proteomes" id="UP000414136"/>
    </source>
</evidence>
<protein>
    <submittedName>
        <fullName evidence="2">Uncharacterized protein</fullName>
    </submittedName>
</protein>
<dbReference type="OrthoDB" id="8945219at2"/>
<organism evidence="2 3">
    <name type="scientific">Pandoraea captiosa</name>
    <dbReference type="NCBI Taxonomy" id="2508302"/>
    <lineage>
        <taxon>Bacteria</taxon>
        <taxon>Pseudomonadati</taxon>
        <taxon>Pseudomonadota</taxon>
        <taxon>Betaproteobacteria</taxon>
        <taxon>Burkholderiales</taxon>
        <taxon>Burkholderiaceae</taxon>
        <taxon>Pandoraea</taxon>
    </lineage>
</organism>
<keyword evidence="3" id="KW-1185">Reference proteome</keyword>
<name>A0A5E4ZNG3_9BURK</name>
<sequence>MRRLLGLLVFLAGGLGTEVVHPLQCDLVPASRRVLPEAERLRRRTHPARSGDGDGGDLAPQRASL</sequence>
<feature type="region of interest" description="Disordered" evidence="1">
    <location>
        <begin position="36"/>
        <end position="65"/>
    </location>
</feature>
<dbReference type="Proteomes" id="UP000414136">
    <property type="component" value="Unassembled WGS sequence"/>
</dbReference>
<proteinExistence type="predicted"/>
<dbReference type="EMBL" id="CABPSQ010000001">
    <property type="protein sequence ID" value="VVE61783.1"/>
    <property type="molecule type" value="Genomic_DNA"/>
</dbReference>